<gene>
    <name evidence="2" type="ORF">MMALV_05740</name>
</gene>
<feature type="domain" description="CinA C-terminal" evidence="1">
    <location>
        <begin position="11"/>
        <end position="160"/>
    </location>
</feature>
<evidence type="ECO:0000313" key="2">
    <source>
        <dbReference type="EMBL" id="AGI85315.1"/>
    </source>
</evidence>
<dbReference type="Gene3D" id="3.90.950.20">
    <property type="entry name" value="CinA-like"/>
    <property type="match status" value="1"/>
</dbReference>
<proteinExistence type="predicted"/>
<dbReference type="AlphaFoldDB" id="M9SD05"/>
<dbReference type="OrthoDB" id="305448at2157"/>
<name>M9SD05_METAX</name>
<accession>M9SD05</accession>
<sequence>MIFDCPEADEAAEGLAEVLKRKGLRASAAESCTGGLIGALITSMPGSSEYFLGSAVTYSNEAKESILKVPLGVIMEYGAVSGQTARLMAKGSVRLYGSDVAVSVTGIAGPGGATPSKPVGLVYIGVSDGICARSERFVFKGDRGDVRTQTVLEAVRMLTRFAEERD</sequence>
<dbReference type="STRING" id="1236689.MMALV_05740"/>
<dbReference type="KEGG" id="max:MMALV_05740"/>
<dbReference type="GeneID" id="41321366"/>
<dbReference type="HOGENOM" id="CLU_030805_1_2_2"/>
<evidence type="ECO:0000313" key="3">
    <source>
        <dbReference type="Proteomes" id="UP000012672"/>
    </source>
</evidence>
<dbReference type="NCBIfam" id="TIGR00199">
    <property type="entry name" value="PncC_domain"/>
    <property type="match status" value="1"/>
</dbReference>
<evidence type="ECO:0000259" key="1">
    <source>
        <dbReference type="Pfam" id="PF02464"/>
    </source>
</evidence>
<dbReference type="Pfam" id="PF02464">
    <property type="entry name" value="CinA"/>
    <property type="match status" value="1"/>
</dbReference>
<dbReference type="SUPFAM" id="SSF142433">
    <property type="entry name" value="CinA-like"/>
    <property type="match status" value="1"/>
</dbReference>
<dbReference type="InParanoid" id="M9SD05"/>
<dbReference type="RefSeq" id="WP_015504463.1">
    <property type="nucleotide sequence ID" value="NC_020913.1"/>
</dbReference>
<organism evidence="2 3">
    <name type="scientific">Methanomethylophilus alvi (strain Mx1201)</name>
    <dbReference type="NCBI Taxonomy" id="1236689"/>
    <lineage>
        <taxon>Archaea</taxon>
        <taxon>Methanobacteriati</taxon>
        <taxon>Thermoplasmatota</taxon>
        <taxon>Thermoplasmata</taxon>
        <taxon>Methanomassiliicoccales</taxon>
        <taxon>Methanomethylophilaceae</taxon>
        <taxon>Methanomethylophilus</taxon>
    </lineage>
</organism>
<keyword evidence="3" id="KW-1185">Reference proteome</keyword>
<dbReference type="InterPro" id="IPR036653">
    <property type="entry name" value="CinA-like_C"/>
</dbReference>
<dbReference type="EMBL" id="CP004049">
    <property type="protein sequence ID" value="AGI85315.1"/>
    <property type="molecule type" value="Genomic_DNA"/>
</dbReference>
<dbReference type="eggNOG" id="arCOG04589">
    <property type="taxonomic scope" value="Archaea"/>
</dbReference>
<reference evidence="2 3" key="1">
    <citation type="journal article" date="2012" name="J. Bacteriol.">
        <title>Genome sequence of 'Candidatus Methanomethylophilus alvus' Mx1201, a methanogenic archaeon from the human gut belonging to a seventh order of methanogens.</title>
        <authorList>
            <person name="Borrel G."/>
            <person name="Harris H.M."/>
            <person name="Tottey W."/>
            <person name="Mihajlovski A."/>
            <person name="Parisot N."/>
            <person name="Peyretaillade E."/>
            <person name="Peyret P."/>
            <person name="Gribaldo S."/>
            <person name="O'Toole P.W."/>
            <person name="Brugere J.F."/>
        </authorList>
    </citation>
    <scope>NUCLEOTIDE SEQUENCE [LARGE SCALE GENOMIC DNA]</scope>
    <source>
        <strain evidence="2 3">Mx1201</strain>
    </source>
</reference>
<dbReference type="Proteomes" id="UP000012672">
    <property type="component" value="Chromosome"/>
</dbReference>
<dbReference type="InterPro" id="IPR008136">
    <property type="entry name" value="CinA_C"/>
</dbReference>
<protein>
    <submittedName>
        <fullName evidence="2">Molybdopterin binding motif, CinA N-terminal domain / C-terminal domain of CinA type S</fullName>
    </submittedName>
</protein>